<dbReference type="Proteomes" id="UP000013827">
    <property type="component" value="Unassembled WGS sequence"/>
</dbReference>
<evidence type="ECO:0008006" key="3">
    <source>
        <dbReference type="Google" id="ProtNLM"/>
    </source>
</evidence>
<dbReference type="HOGENOM" id="CLU_054486_0_0_1"/>
<evidence type="ECO:0000313" key="1">
    <source>
        <dbReference type="EnsemblProtists" id="EOD24674"/>
    </source>
</evidence>
<proteinExistence type="predicted"/>
<dbReference type="OMA" id="QAFRIVF"/>
<dbReference type="KEGG" id="ehx:EMIHUDRAFT_206746"/>
<organism evidence="1 2">
    <name type="scientific">Emiliania huxleyi (strain CCMP1516)</name>
    <dbReference type="NCBI Taxonomy" id="280463"/>
    <lineage>
        <taxon>Eukaryota</taxon>
        <taxon>Haptista</taxon>
        <taxon>Haptophyta</taxon>
        <taxon>Prymnesiophyceae</taxon>
        <taxon>Isochrysidales</taxon>
        <taxon>Noelaerhabdaceae</taxon>
        <taxon>Emiliania</taxon>
    </lineage>
</organism>
<dbReference type="RefSeq" id="XP_005777103.1">
    <property type="nucleotide sequence ID" value="XM_005777046.1"/>
</dbReference>
<reference evidence="2" key="1">
    <citation type="journal article" date="2013" name="Nature">
        <title>Pan genome of the phytoplankton Emiliania underpins its global distribution.</title>
        <authorList>
            <person name="Read B.A."/>
            <person name="Kegel J."/>
            <person name="Klute M.J."/>
            <person name="Kuo A."/>
            <person name="Lefebvre S.C."/>
            <person name="Maumus F."/>
            <person name="Mayer C."/>
            <person name="Miller J."/>
            <person name="Monier A."/>
            <person name="Salamov A."/>
            <person name="Young J."/>
            <person name="Aguilar M."/>
            <person name="Claverie J.M."/>
            <person name="Frickenhaus S."/>
            <person name="Gonzalez K."/>
            <person name="Herman E.K."/>
            <person name="Lin Y.C."/>
            <person name="Napier J."/>
            <person name="Ogata H."/>
            <person name="Sarno A.F."/>
            <person name="Shmutz J."/>
            <person name="Schroeder D."/>
            <person name="de Vargas C."/>
            <person name="Verret F."/>
            <person name="von Dassow P."/>
            <person name="Valentin K."/>
            <person name="Van de Peer Y."/>
            <person name="Wheeler G."/>
            <person name="Dacks J.B."/>
            <person name="Delwiche C.F."/>
            <person name="Dyhrman S.T."/>
            <person name="Glockner G."/>
            <person name="John U."/>
            <person name="Richards T."/>
            <person name="Worden A.Z."/>
            <person name="Zhang X."/>
            <person name="Grigoriev I.V."/>
            <person name="Allen A.E."/>
            <person name="Bidle K."/>
            <person name="Borodovsky M."/>
            <person name="Bowler C."/>
            <person name="Brownlee C."/>
            <person name="Cock J.M."/>
            <person name="Elias M."/>
            <person name="Gladyshev V.N."/>
            <person name="Groth M."/>
            <person name="Guda C."/>
            <person name="Hadaegh A."/>
            <person name="Iglesias-Rodriguez M.D."/>
            <person name="Jenkins J."/>
            <person name="Jones B.M."/>
            <person name="Lawson T."/>
            <person name="Leese F."/>
            <person name="Lindquist E."/>
            <person name="Lobanov A."/>
            <person name="Lomsadze A."/>
            <person name="Malik S.B."/>
            <person name="Marsh M.E."/>
            <person name="Mackinder L."/>
            <person name="Mock T."/>
            <person name="Mueller-Roeber B."/>
            <person name="Pagarete A."/>
            <person name="Parker M."/>
            <person name="Probert I."/>
            <person name="Quesneville H."/>
            <person name="Raines C."/>
            <person name="Rensing S.A."/>
            <person name="Riano-Pachon D.M."/>
            <person name="Richier S."/>
            <person name="Rokitta S."/>
            <person name="Shiraiwa Y."/>
            <person name="Soanes D.M."/>
            <person name="van der Giezen M."/>
            <person name="Wahlund T.M."/>
            <person name="Williams B."/>
            <person name="Wilson W."/>
            <person name="Wolfe G."/>
            <person name="Wurch L.L."/>
        </authorList>
    </citation>
    <scope>NUCLEOTIDE SEQUENCE</scope>
</reference>
<name>A0A0D3JMD9_EMIH1</name>
<dbReference type="GeneID" id="17286241"/>
<protein>
    <recommendedName>
        <fullName evidence="3">Mitochondrial carrier protein</fullName>
    </recommendedName>
</protein>
<dbReference type="GeneID" id="17270221"/>
<dbReference type="RefSeq" id="XP_005793397.1">
    <property type="nucleotide sequence ID" value="XM_005793340.1"/>
</dbReference>
<dbReference type="eggNOG" id="ENOG502RX8W">
    <property type="taxonomic scope" value="Eukaryota"/>
</dbReference>
<dbReference type="PaxDb" id="2903-EOD24674"/>
<dbReference type="KEGG" id="ehx:EMIHUDRAFT_250942"/>
<reference evidence="1" key="2">
    <citation type="submission" date="2024-10" db="UniProtKB">
        <authorList>
            <consortium name="EnsemblProtists"/>
        </authorList>
    </citation>
    <scope>IDENTIFICATION</scope>
</reference>
<dbReference type="EnsemblProtists" id="EOD24674">
    <property type="protein sequence ID" value="EOD24674"/>
    <property type="gene ID" value="EMIHUDRAFT_206746"/>
</dbReference>
<dbReference type="EnsemblProtists" id="EOD40968">
    <property type="protein sequence ID" value="EOD40968"/>
    <property type="gene ID" value="EMIHUDRAFT_250942"/>
</dbReference>
<evidence type="ECO:0000313" key="2">
    <source>
        <dbReference type="Proteomes" id="UP000013827"/>
    </source>
</evidence>
<sequence length="347" mass="37153">MPSPPRLYTQQPSEDALPESSRVAAQMTYRSAGLGIYAVVVRYSTVPLEKIAMVMNSSQVSGSGQLGQAFRIVFKEGLATPFRTVGRASIAAWFFQYSVMGFIFQTCDRALSSAMGVPRVVYGEELMQPPKAEAAAVALSVSEQARVAAKAVLAPALAGTIESVVANRAEAQRFHGLPKLAAIETKLGWGPIARACGPGFVANASRNFVMSATSFVLTPTLYQRYFPQERKSQASLFWFGLGATLSSQQQAILAILATPACTSALGTNIFFGNVIAITQQALWGRALDYGAVNGGTSGRSINYGAVLREGLKAEGVGAFLTMPKWFARVLMNAPIQGTVPWFYNEVI</sequence>
<dbReference type="AlphaFoldDB" id="A0A0D3JMD9"/>
<keyword evidence="2" id="KW-1185">Reference proteome</keyword>
<accession>A0A0D3JMD9</accession>